<reference evidence="2 3" key="1">
    <citation type="submission" date="2017-11" db="EMBL/GenBank/DDBJ databases">
        <title>De-novo sequencing of pomegranate (Punica granatum L.) genome.</title>
        <authorList>
            <person name="Akparov Z."/>
            <person name="Amiraslanov A."/>
            <person name="Hajiyeva S."/>
            <person name="Abbasov M."/>
            <person name="Kaur K."/>
            <person name="Hamwieh A."/>
            <person name="Solovyev V."/>
            <person name="Salamov A."/>
            <person name="Braich B."/>
            <person name="Kosarev P."/>
            <person name="Mahmoud A."/>
            <person name="Hajiyev E."/>
            <person name="Babayeva S."/>
            <person name="Izzatullayeva V."/>
            <person name="Mammadov A."/>
            <person name="Mammadov A."/>
            <person name="Sharifova S."/>
            <person name="Ojaghi J."/>
            <person name="Eynullazada K."/>
            <person name="Bayramov B."/>
            <person name="Abdulazimova A."/>
            <person name="Shahmuradov I."/>
        </authorList>
    </citation>
    <scope>NUCLEOTIDE SEQUENCE [LARGE SCALE GENOMIC DNA]</scope>
    <source>
        <strain evidence="3">cv. AG2017</strain>
        <tissue evidence="2">Leaf</tissue>
    </source>
</reference>
<evidence type="ECO:0000313" key="3">
    <source>
        <dbReference type="Proteomes" id="UP000233551"/>
    </source>
</evidence>
<feature type="region of interest" description="Disordered" evidence="1">
    <location>
        <begin position="1"/>
        <end position="92"/>
    </location>
</feature>
<comment type="caution">
    <text evidence="2">The sequence shown here is derived from an EMBL/GenBank/DDBJ whole genome shotgun (WGS) entry which is preliminary data.</text>
</comment>
<feature type="compositionally biased region" description="Basic and acidic residues" evidence="1">
    <location>
        <begin position="15"/>
        <end position="34"/>
    </location>
</feature>
<dbReference type="EMBL" id="PGOL01004867">
    <property type="protein sequence ID" value="PKI36401.1"/>
    <property type="molecule type" value="Genomic_DNA"/>
</dbReference>
<protein>
    <submittedName>
        <fullName evidence="2">Uncharacterized protein</fullName>
    </submittedName>
</protein>
<dbReference type="AlphaFoldDB" id="A0A2I0HXH6"/>
<sequence>MMSDDFHSSATFGCRESEGRSEISERKSSDEPFERTACLPEGEGGMQRRRPSNHKSHCVSRATLPAEGKYQISSHLSRRRRSRAQKYGPPHI</sequence>
<name>A0A2I0HXH6_PUNGR</name>
<keyword evidence="3" id="KW-1185">Reference proteome</keyword>
<gene>
    <name evidence="2" type="ORF">CRG98_043183</name>
</gene>
<organism evidence="2 3">
    <name type="scientific">Punica granatum</name>
    <name type="common">Pomegranate</name>
    <dbReference type="NCBI Taxonomy" id="22663"/>
    <lineage>
        <taxon>Eukaryota</taxon>
        <taxon>Viridiplantae</taxon>
        <taxon>Streptophyta</taxon>
        <taxon>Embryophyta</taxon>
        <taxon>Tracheophyta</taxon>
        <taxon>Spermatophyta</taxon>
        <taxon>Magnoliopsida</taxon>
        <taxon>eudicotyledons</taxon>
        <taxon>Gunneridae</taxon>
        <taxon>Pentapetalae</taxon>
        <taxon>rosids</taxon>
        <taxon>malvids</taxon>
        <taxon>Myrtales</taxon>
        <taxon>Lythraceae</taxon>
        <taxon>Punica</taxon>
    </lineage>
</organism>
<evidence type="ECO:0000313" key="2">
    <source>
        <dbReference type="EMBL" id="PKI36401.1"/>
    </source>
</evidence>
<dbReference type="Proteomes" id="UP000233551">
    <property type="component" value="Unassembled WGS sequence"/>
</dbReference>
<evidence type="ECO:0000256" key="1">
    <source>
        <dbReference type="SAM" id="MobiDB-lite"/>
    </source>
</evidence>
<accession>A0A2I0HXH6</accession>
<feature type="compositionally biased region" description="Basic residues" evidence="1">
    <location>
        <begin position="47"/>
        <end position="58"/>
    </location>
</feature>
<proteinExistence type="predicted"/>